<evidence type="ECO:0000313" key="2">
    <source>
        <dbReference type="Proteomes" id="UP001234297"/>
    </source>
</evidence>
<gene>
    <name evidence="1" type="ORF">MRB53_032568</name>
</gene>
<name>A0ACC2KSW4_PERAE</name>
<keyword evidence="2" id="KW-1185">Reference proteome</keyword>
<accession>A0ACC2KSW4</accession>
<dbReference type="EMBL" id="CM056819">
    <property type="protein sequence ID" value="KAJ8624038.1"/>
    <property type="molecule type" value="Genomic_DNA"/>
</dbReference>
<proteinExistence type="predicted"/>
<evidence type="ECO:0000313" key="1">
    <source>
        <dbReference type="EMBL" id="KAJ8624038.1"/>
    </source>
</evidence>
<organism evidence="1 2">
    <name type="scientific">Persea americana</name>
    <name type="common">Avocado</name>
    <dbReference type="NCBI Taxonomy" id="3435"/>
    <lineage>
        <taxon>Eukaryota</taxon>
        <taxon>Viridiplantae</taxon>
        <taxon>Streptophyta</taxon>
        <taxon>Embryophyta</taxon>
        <taxon>Tracheophyta</taxon>
        <taxon>Spermatophyta</taxon>
        <taxon>Magnoliopsida</taxon>
        <taxon>Magnoliidae</taxon>
        <taxon>Laurales</taxon>
        <taxon>Lauraceae</taxon>
        <taxon>Persea</taxon>
    </lineage>
</organism>
<reference evidence="1 2" key="1">
    <citation type="journal article" date="2022" name="Hortic Res">
        <title>A haplotype resolved chromosomal level avocado genome allows analysis of novel avocado genes.</title>
        <authorList>
            <person name="Nath O."/>
            <person name="Fletcher S.J."/>
            <person name="Hayward A."/>
            <person name="Shaw L.M."/>
            <person name="Masouleh A.K."/>
            <person name="Furtado A."/>
            <person name="Henry R.J."/>
            <person name="Mitter N."/>
        </authorList>
    </citation>
    <scope>NUCLEOTIDE SEQUENCE [LARGE SCALE GENOMIC DNA]</scope>
    <source>
        <strain evidence="2">cv. Hass</strain>
    </source>
</reference>
<comment type="caution">
    <text evidence="1">The sequence shown here is derived from an EMBL/GenBank/DDBJ whole genome shotgun (WGS) entry which is preliminary data.</text>
</comment>
<sequence>MLVEWNSLGLNAKRLREHDPQERIPFCSFGQVSFVRLCGLACHTEIGSDVVQGPLGWQSVGVAVPAGESIPKRANYFDFNANGNAELSSISSEAAIHKSIEEELFASSFEVLPLAVLHFENTVLVVSCAFLLVLCGLSASMLRVDVAALRQISSFYKSTKYSEHYNHLSPKGSAFHAVSHEVDFTVSLARALADDYQHHNKFSTDGQNGALDRVVASRRPSWALLAVLQHLEKASLPLLVEGKTCGSWLLSSSGDGIEFRHQQKVGFLTEAQTSVFPFDVVIQVAFSQMRLTEAAAHMASFSFRIKEECNHIPINMGRDGQLGTQWISSTAVKAADAILSTCPPAYEKHCLLQLLAAADFGDGGSVAACFQRLYWKINLAELSLRKALEKNGCREQAHSWAKQLESSGGPWKSIIHHVTEKWVSFSTSCTFHTLIVPNHESDLGIIREMDYFDDFGNSQILGGVFFLWMNQMEHCGIVEP</sequence>
<protein>
    <submittedName>
        <fullName evidence="1">Uncharacterized protein</fullName>
    </submittedName>
</protein>
<dbReference type="Proteomes" id="UP001234297">
    <property type="component" value="Chromosome 11"/>
</dbReference>